<protein>
    <submittedName>
        <fullName evidence="7">N-acyl homoserine lactonase family protein</fullName>
    </submittedName>
</protein>
<dbReference type="InterPro" id="IPR001279">
    <property type="entry name" value="Metallo-B-lactamas"/>
</dbReference>
<proteinExistence type="inferred from homology"/>
<evidence type="ECO:0000256" key="1">
    <source>
        <dbReference type="ARBA" id="ARBA00001947"/>
    </source>
</evidence>
<evidence type="ECO:0000256" key="5">
    <source>
        <dbReference type="ARBA" id="ARBA00022833"/>
    </source>
</evidence>
<evidence type="ECO:0000259" key="6">
    <source>
        <dbReference type="SMART" id="SM00849"/>
    </source>
</evidence>
<dbReference type="Gene3D" id="3.60.15.10">
    <property type="entry name" value="Ribonuclease Z/Hydroxyacylglutathione hydrolase-like"/>
    <property type="match status" value="1"/>
</dbReference>
<accession>A0ABY2IH45</accession>
<comment type="cofactor">
    <cofactor evidence="1">
        <name>Zn(2+)</name>
        <dbReference type="ChEBI" id="CHEBI:29105"/>
    </cofactor>
</comment>
<evidence type="ECO:0000256" key="3">
    <source>
        <dbReference type="ARBA" id="ARBA00022723"/>
    </source>
</evidence>
<sequence length="288" mass="31721">MTPVKRVSVISTGSVRIRPQHEKSNGLPTIWWLLTSRRWTPPRPINVYVIEHERGLVVFDTGQDRRSVIDPEYFPDGLVGFLYRRLARFAIREQDTLTEGLRAQGYRASDVTLVVLSHLHQDHIGGLAELSDAEIVVSAAEWATLSHPFAPVNGLLREHIELPGLRWNRVTLEATADAALLPFRNARDLFGDGSVVLLPTPGHTPGSLSLLVRQAGHPPILLVGDLTYDVRNLEKLAVPGIGRHAALVRSSRDVNDFVDRWPGTVVLAAHDPAAAGLLESAWASVIEP</sequence>
<evidence type="ECO:0000313" key="8">
    <source>
        <dbReference type="Proteomes" id="UP000297608"/>
    </source>
</evidence>
<dbReference type="InterPro" id="IPR036866">
    <property type="entry name" value="RibonucZ/Hydroxyglut_hydro"/>
</dbReference>
<keyword evidence="4" id="KW-0378">Hydrolase</keyword>
<gene>
    <name evidence="7" type="ORF">E3O44_02275</name>
</gene>
<dbReference type="SUPFAM" id="SSF56281">
    <property type="entry name" value="Metallo-hydrolase/oxidoreductase"/>
    <property type="match status" value="1"/>
</dbReference>
<dbReference type="CDD" id="cd07729">
    <property type="entry name" value="AHL_lactonase_MBL-fold"/>
    <property type="match status" value="1"/>
</dbReference>
<dbReference type="PANTHER" id="PTHR42978:SF7">
    <property type="entry name" value="METALLO-HYDROLASE RV2300C-RELATED"/>
    <property type="match status" value="1"/>
</dbReference>
<evidence type="ECO:0000256" key="4">
    <source>
        <dbReference type="ARBA" id="ARBA00022801"/>
    </source>
</evidence>
<name>A0ABY2IH45_9MICO</name>
<dbReference type="Pfam" id="PF00753">
    <property type="entry name" value="Lactamase_B"/>
    <property type="match status" value="1"/>
</dbReference>
<dbReference type="PANTHER" id="PTHR42978">
    <property type="entry name" value="QUORUM-QUENCHING LACTONASE YTNP-RELATED-RELATED"/>
    <property type="match status" value="1"/>
</dbReference>
<dbReference type="SMART" id="SM00849">
    <property type="entry name" value="Lactamase_B"/>
    <property type="match status" value="1"/>
</dbReference>
<evidence type="ECO:0000313" key="7">
    <source>
        <dbReference type="EMBL" id="TFB90890.1"/>
    </source>
</evidence>
<feature type="domain" description="Metallo-beta-lactamase" evidence="6">
    <location>
        <begin position="44"/>
        <end position="270"/>
    </location>
</feature>
<dbReference type="Proteomes" id="UP000297608">
    <property type="component" value="Unassembled WGS sequence"/>
</dbReference>
<reference evidence="7 8" key="1">
    <citation type="submission" date="2019-03" db="EMBL/GenBank/DDBJ databases">
        <title>Genomics of glacier-inhabiting Cryobacterium strains.</title>
        <authorList>
            <person name="Liu Q."/>
            <person name="Xin Y.-H."/>
        </authorList>
    </citation>
    <scope>NUCLEOTIDE SEQUENCE [LARGE SCALE GENOMIC DNA]</scope>
    <source>
        <strain evidence="7 8">MDB2-B</strain>
    </source>
</reference>
<keyword evidence="3" id="KW-0479">Metal-binding</keyword>
<dbReference type="InterPro" id="IPR051013">
    <property type="entry name" value="MBL_superfamily_lactonases"/>
</dbReference>
<dbReference type="EMBL" id="SOFG01000004">
    <property type="protein sequence ID" value="TFB90890.1"/>
    <property type="molecule type" value="Genomic_DNA"/>
</dbReference>
<keyword evidence="5" id="KW-0862">Zinc</keyword>
<comment type="similarity">
    <text evidence="2">Belongs to the metallo-beta-lactamase superfamily.</text>
</comment>
<evidence type="ECO:0000256" key="2">
    <source>
        <dbReference type="ARBA" id="ARBA00007749"/>
    </source>
</evidence>
<organism evidence="7 8">
    <name type="scientific">Cryobacterium algoricola</name>
    <dbReference type="NCBI Taxonomy" id="1259183"/>
    <lineage>
        <taxon>Bacteria</taxon>
        <taxon>Bacillati</taxon>
        <taxon>Actinomycetota</taxon>
        <taxon>Actinomycetes</taxon>
        <taxon>Micrococcales</taxon>
        <taxon>Microbacteriaceae</taxon>
        <taxon>Cryobacterium</taxon>
    </lineage>
</organism>
<comment type="caution">
    <text evidence="7">The sequence shown here is derived from an EMBL/GenBank/DDBJ whole genome shotgun (WGS) entry which is preliminary data.</text>
</comment>
<keyword evidence="8" id="KW-1185">Reference proteome</keyword>